<sequence length="107" mass="12164">MPAPLASPSDLMLHIRERLCEQLCAWADSWGWEPDDDFYDAGEWLWIVRRDPEVRAALADAGLELSDSNLDWAAGVILEHTGDPWPDEGDCEWDEDYEDDDEEGGQV</sequence>
<dbReference type="RefSeq" id="WP_014743579.1">
    <property type="nucleotide sequence ID" value="NC_017956.1"/>
</dbReference>
<protein>
    <submittedName>
        <fullName evidence="2">Uncharacterized protein</fullName>
    </submittedName>
</protein>
<accession>I3TGL1</accession>
<feature type="region of interest" description="Disordered" evidence="1">
    <location>
        <begin position="80"/>
        <end position="107"/>
    </location>
</feature>
<evidence type="ECO:0000313" key="2">
    <source>
        <dbReference type="EMBL" id="AFK51899.1"/>
    </source>
</evidence>
<dbReference type="AlphaFoldDB" id="I3TGL1"/>
<name>I3TGL1_TISMK</name>
<dbReference type="EMBL" id="CP003236">
    <property type="protein sequence ID" value="AFK51899.1"/>
    <property type="molecule type" value="Genomic_DNA"/>
</dbReference>
<gene>
    <name evidence="2" type="ordered locus">TMO_0060</name>
</gene>
<proteinExistence type="predicted"/>
<keyword evidence="3" id="KW-1185">Reference proteome</keyword>
<dbReference type="STRING" id="1110502.TMO_0060"/>
<evidence type="ECO:0000313" key="3">
    <source>
        <dbReference type="Proteomes" id="UP000005258"/>
    </source>
</evidence>
<organism evidence="2 3">
    <name type="scientific">Tistrella mobilis (strain KA081020-065)</name>
    <dbReference type="NCBI Taxonomy" id="1110502"/>
    <lineage>
        <taxon>Bacteria</taxon>
        <taxon>Pseudomonadati</taxon>
        <taxon>Pseudomonadota</taxon>
        <taxon>Alphaproteobacteria</taxon>
        <taxon>Geminicoccales</taxon>
        <taxon>Geminicoccaceae</taxon>
        <taxon>Tistrella</taxon>
    </lineage>
</organism>
<dbReference type="Proteomes" id="UP000005258">
    <property type="component" value="Chromosome"/>
</dbReference>
<dbReference type="HOGENOM" id="CLU_2208862_0_0_5"/>
<reference evidence="2 3" key="1">
    <citation type="journal article" date="2012" name="J. Am. Chem. Soc.">
        <title>Bacterial biosynthesis and maturation of the didemnin anti-cancer agents.</title>
        <authorList>
            <person name="Xu Y."/>
            <person name="Kersten R.D."/>
            <person name="Nam S.J."/>
            <person name="Lu L."/>
            <person name="Al-Suwailem A.M."/>
            <person name="Zheng H."/>
            <person name="Fenical W."/>
            <person name="Dorrestein P.C."/>
            <person name="Moore B.S."/>
            <person name="Qian P.Y."/>
        </authorList>
    </citation>
    <scope>NUCLEOTIDE SEQUENCE [LARGE SCALE GENOMIC DNA]</scope>
    <source>
        <strain evidence="2 3">KA081020-065</strain>
    </source>
</reference>
<evidence type="ECO:0000256" key="1">
    <source>
        <dbReference type="SAM" id="MobiDB-lite"/>
    </source>
</evidence>
<dbReference type="KEGG" id="tmo:TMO_0060"/>
<feature type="compositionally biased region" description="Acidic residues" evidence="1">
    <location>
        <begin position="85"/>
        <end position="107"/>
    </location>
</feature>